<protein>
    <submittedName>
        <fullName evidence="1">Uncharacterized protein</fullName>
    </submittedName>
</protein>
<comment type="caution">
    <text evidence="1">The sequence shown here is derived from an EMBL/GenBank/DDBJ whole genome shotgun (WGS) entry which is preliminary data.</text>
</comment>
<evidence type="ECO:0000313" key="2">
    <source>
        <dbReference type="Proteomes" id="UP000299102"/>
    </source>
</evidence>
<name>A0A4C1V8J9_EUMVA</name>
<dbReference type="Proteomes" id="UP000299102">
    <property type="component" value="Unassembled WGS sequence"/>
</dbReference>
<dbReference type="AlphaFoldDB" id="A0A4C1V8J9"/>
<gene>
    <name evidence="1" type="ORF">EVAR_18323_1</name>
</gene>
<accession>A0A4C1V8J9</accession>
<keyword evidence="2" id="KW-1185">Reference proteome</keyword>
<dbReference type="EMBL" id="BGZK01000300">
    <property type="protein sequence ID" value="GBP35198.1"/>
    <property type="molecule type" value="Genomic_DNA"/>
</dbReference>
<evidence type="ECO:0000313" key="1">
    <source>
        <dbReference type="EMBL" id="GBP35198.1"/>
    </source>
</evidence>
<proteinExistence type="predicted"/>
<reference evidence="1 2" key="1">
    <citation type="journal article" date="2019" name="Commun. Biol.">
        <title>The bagworm genome reveals a unique fibroin gene that provides high tensile strength.</title>
        <authorList>
            <person name="Kono N."/>
            <person name="Nakamura H."/>
            <person name="Ohtoshi R."/>
            <person name="Tomita M."/>
            <person name="Numata K."/>
            <person name="Arakawa K."/>
        </authorList>
    </citation>
    <scope>NUCLEOTIDE SEQUENCE [LARGE SCALE GENOMIC DNA]</scope>
</reference>
<sequence length="98" mass="10818">MTVNYSIIKHTITVGVANDIINGADDVSLLWPVGEVRTMRIPIRQWPGRAIVVPRAAIGPPAHKGIVASAAHPTRPRRKYETNGQSAGNRCFRWTYTV</sequence>
<organism evidence="1 2">
    <name type="scientific">Eumeta variegata</name>
    <name type="common">Bagworm moth</name>
    <name type="synonym">Eumeta japonica</name>
    <dbReference type="NCBI Taxonomy" id="151549"/>
    <lineage>
        <taxon>Eukaryota</taxon>
        <taxon>Metazoa</taxon>
        <taxon>Ecdysozoa</taxon>
        <taxon>Arthropoda</taxon>
        <taxon>Hexapoda</taxon>
        <taxon>Insecta</taxon>
        <taxon>Pterygota</taxon>
        <taxon>Neoptera</taxon>
        <taxon>Endopterygota</taxon>
        <taxon>Lepidoptera</taxon>
        <taxon>Glossata</taxon>
        <taxon>Ditrysia</taxon>
        <taxon>Tineoidea</taxon>
        <taxon>Psychidae</taxon>
        <taxon>Oiketicinae</taxon>
        <taxon>Eumeta</taxon>
    </lineage>
</organism>